<evidence type="ECO:0000256" key="1">
    <source>
        <dbReference type="ARBA" id="ARBA00023242"/>
    </source>
</evidence>
<dbReference type="InterPro" id="IPR031475">
    <property type="entry name" value="NBD_C"/>
</dbReference>
<dbReference type="Pfam" id="PF17042">
    <property type="entry name" value="NBD_C"/>
    <property type="match status" value="1"/>
</dbReference>
<feature type="compositionally biased region" description="Low complexity" evidence="3">
    <location>
        <begin position="33"/>
        <end position="60"/>
    </location>
</feature>
<dbReference type="InterPro" id="IPR036864">
    <property type="entry name" value="Zn2-C6_fun-type_DNA-bd_sf"/>
</dbReference>
<dbReference type="PROSITE" id="PS50048">
    <property type="entry name" value="ZN2_CY6_FUNGAL_2"/>
    <property type="match status" value="1"/>
</dbReference>
<sequence>METSGPGQAGQAQAQEVHAEPVNAPCHQSPESPQTSQAQRPQQTPQTQQQQIPQTEQVPQNGKRVFSSGSVRKPTPGKGPGRKPRACAECKKQKMKCEVLPGKLRCRHCSRRDLACVMHKSVQREIQRTLVLSATPSTAASEKDDLDNLRREIQQLKASMASLTTAQLECLTEKSGDKLTAVVLKVGDLLSGDDASRKAISDALVVASSEIARGQDVLVMTSYDLVVGADEAASLDIYATVARALVAFLSSLATQPAYVVAKGGITSSDMATKAFGFRRARVVGQAAHGVPLWRCDEPTAKWPGLPYVVFPGNVGSNEALYEVVNGWR</sequence>
<name>A0ABP0CMX5_9PEZI</name>
<dbReference type="Gene3D" id="3.40.980.20">
    <property type="entry name" value="Four-carbon acid sugar kinase, nucleotide binding domain"/>
    <property type="match status" value="1"/>
</dbReference>
<dbReference type="EMBL" id="CAWUHB010000074">
    <property type="protein sequence ID" value="CAK7233482.1"/>
    <property type="molecule type" value="Genomic_DNA"/>
</dbReference>
<proteinExistence type="predicted"/>
<dbReference type="InterPro" id="IPR042213">
    <property type="entry name" value="NBD_C_sf"/>
</dbReference>
<evidence type="ECO:0000259" key="4">
    <source>
        <dbReference type="PROSITE" id="PS50048"/>
    </source>
</evidence>
<evidence type="ECO:0000256" key="3">
    <source>
        <dbReference type="SAM" id="MobiDB-lite"/>
    </source>
</evidence>
<evidence type="ECO:0000313" key="5">
    <source>
        <dbReference type="EMBL" id="CAK7233482.1"/>
    </source>
</evidence>
<feature type="region of interest" description="Disordered" evidence="3">
    <location>
        <begin position="1"/>
        <end position="86"/>
    </location>
</feature>
<feature type="domain" description="Zn(2)-C6 fungal-type" evidence="4">
    <location>
        <begin position="86"/>
        <end position="118"/>
    </location>
</feature>
<reference evidence="5 6" key="1">
    <citation type="submission" date="2024-01" db="EMBL/GenBank/DDBJ databases">
        <authorList>
            <person name="Allen C."/>
            <person name="Tagirdzhanova G."/>
        </authorList>
    </citation>
    <scope>NUCLEOTIDE SEQUENCE [LARGE SCALE GENOMIC DNA]</scope>
</reference>
<comment type="caution">
    <text evidence="5">The sequence shown here is derived from an EMBL/GenBank/DDBJ whole genome shotgun (WGS) entry which is preliminary data.</text>
</comment>
<keyword evidence="2" id="KW-0175">Coiled coil</keyword>
<organism evidence="5 6">
    <name type="scientific">Sporothrix curviconia</name>
    <dbReference type="NCBI Taxonomy" id="1260050"/>
    <lineage>
        <taxon>Eukaryota</taxon>
        <taxon>Fungi</taxon>
        <taxon>Dikarya</taxon>
        <taxon>Ascomycota</taxon>
        <taxon>Pezizomycotina</taxon>
        <taxon>Sordariomycetes</taxon>
        <taxon>Sordariomycetidae</taxon>
        <taxon>Ophiostomatales</taxon>
        <taxon>Ophiostomataceae</taxon>
        <taxon>Sporothrix</taxon>
    </lineage>
</organism>
<dbReference type="PROSITE" id="PS00463">
    <property type="entry name" value="ZN2_CY6_FUNGAL_1"/>
    <property type="match status" value="1"/>
</dbReference>
<dbReference type="SUPFAM" id="SSF142764">
    <property type="entry name" value="YgbK-like"/>
    <property type="match status" value="1"/>
</dbReference>
<evidence type="ECO:0000313" key="6">
    <source>
        <dbReference type="Proteomes" id="UP001642405"/>
    </source>
</evidence>
<feature type="compositionally biased region" description="Low complexity" evidence="3">
    <location>
        <begin position="1"/>
        <end position="15"/>
    </location>
</feature>
<protein>
    <recommendedName>
        <fullName evidence="4">Zn(2)-C6 fungal-type domain-containing protein</fullName>
    </recommendedName>
</protein>
<keyword evidence="6" id="KW-1185">Reference proteome</keyword>
<accession>A0ABP0CMX5</accession>
<dbReference type="InterPro" id="IPR001138">
    <property type="entry name" value="Zn2Cys6_DnaBD"/>
</dbReference>
<dbReference type="SMART" id="SM00066">
    <property type="entry name" value="GAL4"/>
    <property type="match status" value="1"/>
</dbReference>
<dbReference type="CDD" id="cd00067">
    <property type="entry name" value="GAL4"/>
    <property type="match status" value="1"/>
</dbReference>
<evidence type="ECO:0000256" key="2">
    <source>
        <dbReference type="SAM" id="Coils"/>
    </source>
</evidence>
<dbReference type="Proteomes" id="UP001642405">
    <property type="component" value="Unassembled WGS sequence"/>
</dbReference>
<feature type="coiled-coil region" evidence="2">
    <location>
        <begin position="139"/>
        <end position="166"/>
    </location>
</feature>
<keyword evidence="1" id="KW-0539">Nucleus</keyword>
<gene>
    <name evidence="5" type="ORF">SCUCBS95973_008609</name>
</gene>
<dbReference type="SUPFAM" id="SSF57701">
    <property type="entry name" value="Zn2/Cys6 DNA-binding domain"/>
    <property type="match status" value="1"/>
</dbReference>